<feature type="non-terminal residue" evidence="2">
    <location>
        <position position="249"/>
    </location>
</feature>
<sequence length="249" mass="27438">MKDIPPGSMSSMIVTNTPGSSPWSTAHFPPTVNRKKTKTLAWDRSPQRVWAIFDIDVTGADQVQVKTPTPMTTKEEILATLNVSKRTHGRLHSSEKHATVVFSVGVDASSGVALVIQKKPPPRQFCLPLLMARKQSFRNFLPWRSQAARSLRQAPISSFVVLILHPESDTPTRGGLPSSTVRDRQFGEVMSDTLEALGCSYFDRLMFMDGFWESLNLLSATQSAMRLTELPISEVLITSDLLDAGVAIA</sequence>
<evidence type="ECO:0000313" key="3">
    <source>
        <dbReference type="Proteomes" id="UP000789739"/>
    </source>
</evidence>
<feature type="region of interest" description="Disordered" evidence="1">
    <location>
        <begin position="1"/>
        <end position="30"/>
    </location>
</feature>
<keyword evidence="3" id="KW-1185">Reference proteome</keyword>
<proteinExistence type="predicted"/>
<dbReference type="Proteomes" id="UP000789739">
    <property type="component" value="Unassembled WGS sequence"/>
</dbReference>
<comment type="caution">
    <text evidence="2">The sequence shown here is derived from an EMBL/GenBank/DDBJ whole genome shotgun (WGS) entry which is preliminary data.</text>
</comment>
<dbReference type="EMBL" id="CAJVPI010002788">
    <property type="protein sequence ID" value="CAG8649540.1"/>
    <property type="molecule type" value="Genomic_DNA"/>
</dbReference>
<evidence type="ECO:0000313" key="2">
    <source>
        <dbReference type="EMBL" id="CAG8649540.1"/>
    </source>
</evidence>
<dbReference type="AlphaFoldDB" id="A0A9N9H5V7"/>
<protein>
    <submittedName>
        <fullName evidence="2">974_t:CDS:1</fullName>
    </submittedName>
</protein>
<organism evidence="2 3">
    <name type="scientific">Paraglomus brasilianum</name>
    <dbReference type="NCBI Taxonomy" id="144538"/>
    <lineage>
        <taxon>Eukaryota</taxon>
        <taxon>Fungi</taxon>
        <taxon>Fungi incertae sedis</taxon>
        <taxon>Mucoromycota</taxon>
        <taxon>Glomeromycotina</taxon>
        <taxon>Glomeromycetes</taxon>
        <taxon>Paraglomerales</taxon>
        <taxon>Paraglomeraceae</taxon>
        <taxon>Paraglomus</taxon>
    </lineage>
</organism>
<accession>A0A9N9H5V7</accession>
<feature type="compositionally biased region" description="Polar residues" evidence="1">
    <location>
        <begin position="8"/>
        <end position="24"/>
    </location>
</feature>
<reference evidence="2" key="1">
    <citation type="submission" date="2021-06" db="EMBL/GenBank/DDBJ databases">
        <authorList>
            <person name="Kallberg Y."/>
            <person name="Tangrot J."/>
            <person name="Rosling A."/>
        </authorList>
    </citation>
    <scope>NUCLEOTIDE SEQUENCE</scope>
    <source>
        <strain evidence="2">BR232B</strain>
    </source>
</reference>
<gene>
    <name evidence="2" type="ORF">PBRASI_LOCUS10199</name>
</gene>
<evidence type="ECO:0000256" key="1">
    <source>
        <dbReference type="SAM" id="MobiDB-lite"/>
    </source>
</evidence>
<name>A0A9N9H5V7_9GLOM</name>